<dbReference type="InterPro" id="IPR036028">
    <property type="entry name" value="SH3-like_dom_sf"/>
</dbReference>
<evidence type="ECO:0000259" key="13">
    <source>
        <dbReference type="PROSITE" id="PS52029"/>
    </source>
</evidence>
<dbReference type="GO" id="GO:0018104">
    <property type="term" value="P:peptidoglycan-protein cross-linking"/>
    <property type="evidence" value="ECO:0007669"/>
    <property type="project" value="TreeGrafter"/>
</dbReference>
<feature type="active site" description="Proton donor/acceptor" evidence="7">
    <location>
        <position position="430"/>
    </location>
</feature>
<dbReference type="InterPro" id="IPR003646">
    <property type="entry name" value="SH3-like_bac-type"/>
</dbReference>
<dbReference type="Gene3D" id="2.40.440.10">
    <property type="entry name" value="L,D-transpeptidase catalytic domain-like"/>
    <property type="match status" value="1"/>
</dbReference>
<dbReference type="Gene3D" id="2.30.30.40">
    <property type="entry name" value="SH3 Domains"/>
    <property type="match status" value="1"/>
</dbReference>
<dbReference type="InterPro" id="IPR001452">
    <property type="entry name" value="SH3_domain"/>
</dbReference>
<feature type="region of interest" description="Disordered" evidence="8">
    <location>
        <begin position="34"/>
        <end position="60"/>
    </location>
</feature>
<organism evidence="14 15">
    <name type="scientific">Clostridium cylindrosporum DSM 605</name>
    <dbReference type="NCBI Taxonomy" id="1121307"/>
    <lineage>
        <taxon>Bacteria</taxon>
        <taxon>Bacillati</taxon>
        <taxon>Bacillota</taxon>
        <taxon>Clostridia</taxon>
        <taxon>Eubacteriales</taxon>
        <taxon>Clostridiaceae</taxon>
        <taxon>Clostridium</taxon>
    </lineage>
</organism>
<evidence type="ECO:0000256" key="7">
    <source>
        <dbReference type="PROSITE-ProRule" id="PRU01373"/>
    </source>
</evidence>
<keyword evidence="15" id="KW-1185">Reference proteome</keyword>
<comment type="caution">
    <text evidence="14">The sequence shown here is derived from an EMBL/GenBank/DDBJ whole genome shotgun (WGS) entry which is preliminary data.</text>
</comment>
<keyword evidence="6 7" id="KW-0961">Cell wall biogenesis/degradation</keyword>
<evidence type="ECO:0000256" key="9">
    <source>
        <dbReference type="SAM" id="SignalP"/>
    </source>
</evidence>
<feature type="active site" description="Nucleophile" evidence="7">
    <location>
        <position position="455"/>
    </location>
</feature>
<feature type="domain" description="Ig-like" evidence="11">
    <location>
        <begin position="49"/>
        <end position="143"/>
    </location>
</feature>
<evidence type="ECO:0000313" key="15">
    <source>
        <dbReference type="Proteomes" id="UP000036756"/>
    </source>
</evidence>
<reference evidence="14 15" key="1">
    <citation type="submission" date="2015-06" db="EMBL/GenBank/DDBJ databases">
        <title>Draft genome sequence of the purine-degrading Clostridium cylindrosporum HC-1 (DSM 605).</title>
        <authorList>
            <person name="Poehlein A."/>
            <person name="Schiel-Bengelsdorf B."/>
            <person name="Bengelsdorf F."/>
            <person name="Daniel R."/>
            <person name="Duerre P."/>
        </authorList>
    </citation>
    <scope>NUCLEOTIDE SEQUENCE [LARGE SCALE GENOMIC DNA]</scope>
    <source>
        <strain evidence="14 15">DSM 605</strain>
    </source>
</reference>
<dbReference type="PROSITE" id="PS50835">
    <property type="entry name" value="IG_LIKE"/>
    <property type="match status" value="1"/>
</dbReference>
<dbReference type="GO" id="GO:0005576">
    <property type="term" value="C:extracellular region"/>
    <property type="evidence" value="ECO:0007669"/>
    <property type="project" value="TreeGrafter"/>
</dbReference>
<dbReference type="PROSITE" id="PS50002">
    <property type="entry name" value="SH3"/>
    <property type="match status" value="1"/>
</dbReference>
<evidence type="ECO:0000259" key="12">
    <source>
        <dbReference type="PROSITE" id="PS51781"/>
    </source>
</evidence>
<dbReference type="InterPro" id="IPR038063">
    <property type="entry name" value="Transpep_catalytic_dom"/>
</dbReference>
<comment type="pathway">
    <text evidence="1 7">Cell wall biogenesis; peptidoglycan biosynthesis.</text>
</comment>
<gene>
    <name evidence="14" type="ORF">CLCY_1c01220</name>
</gene>
<dbReference type="AlphaFoldDB" id="A0A0J8D9C1"/>
<dbReference type="SUPFAM" id="SSF49299">
    <property type="entry name" value="PKD domain"/>
    <property type="match status" value="2"/>
</dbReference>
<evidence type="ECO:0000256" key="6">
    <source>
        <dbReference type="ARBA" id="ARBA00023316"/>
    </source>
</evidence>
<dbReference type="GO" id="GO:0071555">
    <property type="term" value="P:cell wall organization"/>
    <property type="evidence" value="ECO:0007669"/>
    <property type="project" value="UniProtKB-UniRule"/>
</dbReference>
<dbReference type="Proteomes" id="UP000036756">
    <property type="component" value="Unassembled WGS sequence"/>
</dbReference>
<dbReference type="PROSITE" id="PS52029">
    <property type="entry name" value="LD_TPASE"/>
    <property type="match status" value="1"/>
</dbReference>
<feature type="signal peptide" evidence="9">
    <location>
        <begin position="1"/>
        <end position="30"/>
    </location>
</feature>
<dbReference type="Pfam" id="PF03734">
    <property type="entry name" value="YkuD"/>
    <property type="match status" value="1"/>
</dbReference>
<dbReference type="PROSITE" id="PS51781">
    <property type="entry name" value="SH3B"/>
    <property type="match status" value="1"/>
</dbReference>
<evidence type="ECO:0000256" key="4">
    <source>
        <dbReference type="ARBA" id="ARBA00022960"/>
    </source>
</evidence>
<protein>
    <submittedName>
        <fullName evidence="14">Uncharacterized protein</fullName>
    </submittedName>
</protein>
<feature type="domain" description="L,D-TPase catalytic" evidence="13">
    <location>
        <begin position="355"/>
        <end position="479"/>
    </location>
</feature>
<evidence type="ECO:0000259" key="10">
    <source>
        <dbReference type="PROSITE" id="PS50002"/>
    </source>
</evidence>
<evidence type="ECO:0000256" key="3">
    <source>
        <dbReference type="ARBA" id="ARBA00022679"/>
    </source>
</evidence>
<proteinExistence type="predicted"/>
<evidence type="ECO:0000313" key="14">
    <source>
        <dbReference type="EMBL" id="KMT20888.1"/>
    </source>
</evidence>
<evidence type="ECO:0000256" key="2">
    <source>
        <dbReference type="ARBA" id="ARBA00022443"/>
    </source>
</evidence>
<dbReference type="InterPro" id="IPR007110">
    <property type="entry name" value="Ig-like_dom"/>
</dbReference>
<dbReference type="EMBL" id="LFVU01000028">
    <property type="protein sequence ID" value="KMT20888.1"/>
    <property type="molecule type" value="Genomic_DNA"/>
</dbReference>
<feature type="domain" description="SH3b" evidence="12">
    <location>
        <begin position="257"/>
        <end position="326"/>
    </location>
</feature>
<dbReference type="PANTHER" id="PTHR30582">
    <property type="entry name" value="L,D-TRANSPEPTIDASE"/>
    <property type="match status" value="1"/>
</dbReference>
<evidence type="ECO:0000259" key="11">
    <source>
        <dbReference type="PROSITE" id="PS50835"/>
    </source>
</evidence>
<dbReference type="PANTHER" id="PTHR30582:SF2">
    <property type="entry name" value="L,D-TRANSPEPTIDASE YCIB-RELATED"/>
    <property type="match status" value="1"/>
</dbReference>
<feature type="compositionally biased region" description="Low complexity" evidence="8">
    <location>
        <begin position="36"/>
        <end position="54"/>
    </location>
</feature>
<dbReference type="GO" id="GO:0008360">
    <property type="term" value="P:regulation of cell shape"/>
    <property type="evidence" value="ECO:0007669"/>
    <property type="project" value="UniProtKB-UniRule"/>
</dbReference>
<dbReference type="SUPFAM" id="SSF141523">
    <property type="entry name" value="L,D-transpeptidase catalytic domain-like"/>
    <property type="match status" value="1"/>
</dbReference>
<evidence type="ECO:0000256" key="1">
    <source>
        <dbReference type="ARBA" id="ARBA00004752"/>
    </source>
</evidence>
<evidence type="ECO:0000256" key="8">
    <source>
        <dbReference type="SAM" id="MobiDB-lite"/>
    </source>
</evidence>
<dbReference type="GO" id="GO:0016740">
    <property type="term" value="F:transferase activity"/>
    <property type="evidence" value="ECO:0007669"/>
    <property type="project" value="UniProtKB-KW"/>
</dbReference>
<dbReference type="GO" id="GO:0071972">
    <property type="term" value="F:peptidoglycan L,D-transpeptidase activity"/>
    <property type="evidence" value="ECO:0007669"/>
    <property type="project" value="TreeGrafter"/>
</dbReference>
<dbReference type="OrthoDB" id="177750at2"/>
<dbReference type="InterPro" id="IPR035986">
    <property type="entry name" value="PKD_dom_sf"/>
</dbReference>
<keyword evidence="4 7" id="KW-0133">Cell shape</keyword>
<keyword evidence="5 7" id="KW-0573">Peptidoglycan synthesis</keyword>
<dbReference type="CDD" id="cd16913">
    <property type="entry name" value="YkuD_like"/>
    <property type="match status" value="1"/>
</dbReference>
<dbReference type="STRING" id="1121307.CLCY_1c01220"/>
<dbReference type="RefSeq" id="WP_048571290.1">
    <property type="nucleotide sequence ID" value="NZ_LFVU01000028.1"/>
</dbReference>
<feature type="domain" description="SH3" evidence="10">
    <location>
        <begin position="261"/>
        <end position="327"/>
    </location>
</feature>
<keyword evidence="3" id="KW-0808">Transferase</keyword>
<evidence type="ECO:0000256" key="5">
    <source>
        <dbReference type="ARBA" id="ARBA00022984"/>
    </source>
</evidence>
<keyword evidence="9" id="KW-0732">Signal</keyword>
<accession>A0A0J8D9C1</accession>
<dbReference type="InterPro" id="IPR005490">
    <property type="entry name" value="LD_TPept_cat_dom"/>
</dbReference>
<dbReference type="InterPro" id="IPR050979">
    <property type="entry name" value="LD-transpeptidase"/>
</dbReference>
<sequence length="479" mass="52172">MNNKKLSKIIGFVCSFLLAFSLLTPMTVNAETDQVSSGTASSESTTSEPTSGPTLPEDTTKPTEIIIKSLKCDKTGTISPNTNVTWTLDATGENLTYKFDLYKDSKLISTKESESNIFSSILTDIDTYYVNVTVTDANGKTVSQKSDNIIVKKPYVPATIKSVVGSASSLKVGETIKWTSNATGDSLKYKWEIYKDNKKIYTSTESVSNYITYKIPQAGKYKVLSIVKDIQGTIVTKYSAEVTAVAPAPPKPPSVDKLVKSSAVYATLTKSGKLTSSPNSSSAVVSLSKGSKVEILSDKGGKWYNVRDTRSGKRGWISSSYLSIPRDPATNKNRLSKAQLEQYVNSKGFSSGTKYFIWVDIDRQLTNIFTGKKGSYSLVKSIQCATGKNRTPTTRGTFTVSNRGAWFTAPSNPSVGAKYFVRFNGSYLFHSTLYSSSNKNKAVDSRVGVRLSSGCIRLPVNEAKWIYDNVGAGTKVFVN</sequence>
<feature type="chain" id="PRO_5005296214" evidence="9">
    <location>
        <begin position="31"/>
        <end position="479"/>
    </location>
</feature>
<dbReference type="PATRIC" id="fig|1121307.3.peg.483"/>
<dbReference type="SUPFAM" id="SSF50044">
    <property type="entry name" value="SH3-domain"/>
    <property type="match status" value="1"/>
</dbReference>
<keyword evidence="2" id="KW-0728">SH3 domain</keyword>
<name>A0A0J8D9C1_CLOCY</name>
<dbReference type="Pfam" id="PF08239">
    <property type="entry name" value="SH3_3"/>
    <property type="match status" value="1"/>
</dbReference>
<dbReference type="UniPathway" id="UPA00219"/>